<keyword evidence="2" id="KW-1185">Reference proteome</keyword>
<organism evidence="1 2">
    <name type="scientific">Corallococcus aberystwythensis</name>
    <dbReference type="NCBI Taxonomy" id="2316722"/>
    <lineage>
        <taxon>Bacteria</taxon>
        <taxon>Pseudomonadati</taxon>
        <taxon>Myxococcota</taxon>
        <taxon>Myxococcia</taxon>
        <taxon>Myxococcales</taxon>
        <taxon>Cystobacterineae</taxon>
        <taxon>Myxococcaceae</taxon>
        <taxon>Corallococcus</taxon>
    </lineage>
</organism>
<proteinExistence type="predicted"/>
<reference evidence="2" key="1">
    <citation type="submission" date="2018-09" db="EMBL/GenBank/DDBJ databases">
        <authorList>
            <person name="Livingstone P.G."/>
            <person name="Whitworth D.E."/>
        </authorList>
    </citation>
    <scope>NUCLEOTIDE SEQUENCE [LARGE SCALE GENOMIC DNA]</scope>
    <source>
        <strain evidence="2">AB050A</strain>
    </source>
</reference>
<evidence type="ECO:0008006" key="3">
    <source>
        <dbReference type="Google" id="ProtNLM"/>
    </source>
</evidence>
<dbReference type="Proteomes" id="UP000267003">
    <property type="component" value="Unassembled WGS sequence"/>
</dbReference>
<gene>
    <name evidence="1" type="ORF">D7W81_17190</name>
</gene>
<comment type="caution">
    <text evidence="1">The sequence shown here is derived from an EMBL/GenBank/DDBJ whole genome shotgun (WGS) entry which is preliminary data.</text>
</comment>
<dbReference type="RefSeq" id="WP_120556479.1">
    <property type="nucleotide sequence ID" value="NZ_RAWK01000095.1"/>
</dbReference>
<dbReference type="EMBL" id="RAWK01000095">
    <property type="protein sequence ID" value="RKH65228.1"/>
    <property type="molecule type" value="Genomic_DNA"/>
</dbReference>
<protein>
    <recommendedName>
        <fullName evidence="3">Transglutaminase domain-containing protein</fullName>
    </recommendedName>
</protein>
<evidence type="ECO:0000313" key="2">
    <source>
        <dbReference type="Proteomes" id="UP000267003"/>
    </source>
</evidence>
<sequence length="292" mass="31999">MLARSWKLLLSLVLVGALLAFASWEVVLARKAGRLAEAPKPEGEVPSSEPQEALTDLGAVLVPEDTPQERARAYDWRVEGIEPARQQLAYGLGEAVERGLEEAHRDYSVRLRYRAMGPERFTYVAPPGCGTDMRCIYAELMRSNAEPVRVLGERFATSIRERDLDAAQATELILGFVRRIRYELPGDEPFGIVPPGLVPAQDRGDCDSKAVLALMLLRQVGVDAVMLYSDALAHAAIGVGLPGTGTRIPFAGRGYQYAELTAEGWPLGMIPPQYDKPQLWRVLPLPLPDAPG</sequence>
<name>A0A3A8QAM8_9BACT</name>
<evidence type="ECO:0000313" key="1">
    <source>
        <dbReference type="EMBL" id="RKH65228.1"/>
    </source>
</evidence>
<accession>A0A3A8QAM8</accession>
<dbReference type="AlphaFoldDB" id="A0A3A8QAM8"/>
<dbReference type="OrthoDB" id="5381328at2"/>